<name>A0ABW1J333_9PSEU</name>
<evidence type="ECO:0000259" key="2">
    <source>
        <dbReference type="Pfam" id="PF01656"/>
    </source>
</evidence>
<dbReference type="Pfam" id="PF01656">
    <property type="entry name" value="CbiA"/>
    <property type="match status" value="1"/>
</dbReference>
<sequence length="353" mass="38016">MARSVEPDPTTWWERYGHRLSAPPVPAHDGDSAGRVGERTMRRAGPETAAELTEDTIVRNRTDRPGEGWRRLVFAGSRGLVNPGPSEAERHRRVRLRRIRAALAGTHRVAVTSLKGGVGKTTVATGVGLALAENRGDRAIVLDANPDAGTLADRLTGETSVTVRELVRDVDRIGSWADVSRYTSLAGRLQVLASAQDPASSDAFSRQEYEQVCALLARFFDIIITDSGTGLVHSAMQGTLELADSLIVVGSPTVDGASRAAKTLDWLVAHGYAELAADAVVVLSCDRSSAEVDRGRVWDHFMARCRAVVAVPHDPHLATGGRVELSRLRRPTHDAFLELAALIADRFTADPDG</sequence>
<proteinExistence type="predicted"/>
<dbReference type="SUPFAM" id="SSF52540">
    <property type="entry name" value="P-loop containing nucleoside triphosphate hydrolases"/>
    <property type="match status" value="1"/>
</dbReference>
<organism evidence="3 4">
    <name type="scientific">Pseudonocardia hispaniensis</name>
    <dbReference type="NCBI Taxonomy" id="904933"/>
    <lineage>
        <taxon>Bacteria</taxon>
        <taxon>Bacillati</taxon>
        <taxon>Actinomycetota</taxon>
        <taxon>Actinomycetes</taxon>
        <taxon>Pseudonocardiales</taxon>
        <taxon>Pseudonocardiaceae</taxon>
        <taxon>Pseudonocardia</taxon>
    </lineage>
</organism>
<evidence type="ECO:0000256" key="1">
    <source>
        <dbReference type="SAM" id="MobiDB-lite"/>
    </source>
</evidence>
<feature type="region of interest" description="Disordered" evidence="1">
    <location>
        <begin position="20"/>
        <end position="48"/>
    </location>
</feature>
<feature type="domain" description="CobQ/CobB/MinD/ParA nucleotide binding" evidence="2">
    <location>
        <begin position="109"/>
        <end position="182"/>
    </location>
</feature>
<keyword evidence="4" id="KW-1185">Reference proteome</keyword>
<dbReference type="InterPro" id="IPR002586">
    <property type="entry name" value="CobQ/CobB/MinD/ParA_Nub-bd_dom"/>
</dbReference>
<comment type="caution">
    <text evidence="3">The sequence shown here is derived from an EMBL/GenBank/DDBJ whole genome shotgun (WGS) entry which is preliminary data.</text>
</comment>
<dbReference type="InterPro" id="IPR050625">
    <property type="entry name" value="ParA/MinD_ATPase"/>
</dbReference>
<dbReference type="PANTHER" id="PTHR43384:SF14">
    <property type="entry name" value="ESX-1 SECRETION-ASSOCIATED PROTEIN ESPI"/>
    <property type="match status" value="1"/>
</dbReference>
<dbReference type="EMBL" id="JBHSQW010000028">
    <property type="protein sequence ID" value="MFC5995243.1"/>
    <property type="molecule type" value="Genomic_DNA"/>
</dbReference>
<protein>
    <submittedName>
        <fullName evidence="3">MinD/ParA family protein</fullName>
    </submittedName>
</protein>
<evidence type="ECO:0000313" key="4">
    <source>
        <dbReference type="Proteomes" id="UP001596302"/>
    </source>
</evidence>
<feature type="compositionally biased region" description="Basic and acidic residues" evidence="1">
    <location>
        <begin position="28"/>
        <end position="45"/>
    </location>
</feature>
<reference evidence="4" key="1">
    <citation type="journal article" date="2019" name="Int. J. Syst. Evol. Microbiol.">
        <title>The Global Catalogue of Microorganisms (GCM) 10K type strain sequencing project: providing services to taxonomists for standard genome sequencing and annotation.</title>
        <authorList>
            <consortium name="The Broad Institute Genomics Platform"/>
            <consortium name="The Broad Institute Genome Sequencing Center for Infectious Disease"/>
            <person name="Wu L."/>
            <person name="Ma J."/>
        </authorList>
    </citation>
    <scope>NUCLEOTIDE SEQUENCE [LARGE SCALE GENOMIC DNA]</scope>
    <source>
        <strain evidence="4">CCM 8391</strain>
    </source>
</reference>
<dbReference type="InterPro" id="IPR027417">
    <property type="entry name" value="P-loop_NTPase"/>
</dbReference>
<gene>
    <name evidence="3" type="ORF">ACFQE5_13580</name>
</gene>
<evidence type="ECO:0000313" key="3">
    <source>
        <dbReference type="EMBL" id="MFC5995243.1"/>
    </source>
</evidence>
<dbReference type="RefSeq" id="WP_379585268.1">
    <property type="nucleotide sequence ID" value="NZ_JBHSQW010000028.1"/>
</dbReference>
<dbReference type="Gene3D" id="3.40.50.300">
    <property type="entry name" value="P-loop containing nucleotide triphosphate hydrolases"/>
    <property type="match status" value="1"/>
</dbReference>
<dbReference type="PANTHER" id="PTHR43384">
    <property type="entry name" value="SEPTUM SITE-DETERMINING PROTEIN MIND HOMOLOG, CHLOROPLASTIC-RELATED"/>
    <property type="match status" value="1"/>
</dbReference>
<accession>A0ABW1J333</accession>
<dbReference type="Proteomes" id="UP001596302">
    <property type="component" value="Unassembled WGS sequence"/>
</dbReference>